<dbReference type="AlphaFoldDB" id="A0A448WGU7"/>
<sequence>MCNFFLFPGRASIATGVSSQTATFHMALWTNLDRLVSAIERLVLRGRMLTDSLVRPLDCLIPTGLGSLAASSVSRVSGSRNAGGGGGGLIGRPPGCLGGLGGPSDLVAQLLQQRRVSRARCNAEEILKWDPDAELWVRLVLGAAAGRLKPDKPLADQLIDSECRGGEAAYRSLANWLLDYLAIVCPDLPNDDQADDSRDPSNSASLNHEHLSSDSSTCESSINRFENWRQQRDVILCLLADALTSDRMQACADWDAQIEQWEREEGLLACKSLSSGLTRVNFATLY</sequence>
<evidence type="ECO:0000313" key="2">
    <source>
        <dbReference type="EMBL" id="VEL11442.1"/>
    </source>
</evidence>
<dbReference type="EMBL" id="CAAALY010011802">
    <property type="protein sequence ID" value="VEL11442.1"/>
    <property type="molecule type" value="Genomic_DNA"/>
</dbReference>
<evidence type="ECO:0000256" key="1">
    <source>
        <dbReference type="SAM" id="MobiDB-lite"/>
    </source>
</evidence>
<evidence type="ECO:0000313" key="3">
    <source>
        <dbReference type="Proteomes" id="UP000784294"/>
    </source>
</evidence>
<dbReference type="Proteomes" id="UP000784294">
    <property type="component" value="Unassembled WGS sequence"/>
</dbReference>
<comment type="caution">
    <text evidence="2">The sequence shown here is derived from an EMBL/GenBank/DDBJ whole genome shotgun (WGS) entry which is preliminary data.</text>
</comment>
<proteinExistence type="predicted"/>
<protein>
    <submittedName>
        <fullName evidence="2">Uncharacterized protein</fullName>
    </submittedName>
</protein>
<keyword evidence="3" id="KW-1185">Reference proteome</keyword>
<organism evidence="2 3">
    <name type="scientific">Protopolystoma xenopodis</name>
    <dbReference type="NCBI Taxonomy" id="117903"/>
    <lineage>
        <taxon>Eukaryota</taxon>
        <taxon>Metazoa</taxon>
        <taxon>Spiralia</taxon>
        <taxon>Lophotrochozoa</taxon>
        <taxon>Platyhelminthes</taxon>
        <taxon>Monogenea</taxon>
        <taxon>Polyopisthocotylea</taxon>
        <taxon>Polystomatidea</taxon>
        <taxon>Polystomatidae</taxon>
        <taxon>Protopolystoma</taxon>
    </lineage>
</organism>
<accession>A0A448WGU7</accession>
<feature type="region of interest" description="Disordered" evidence="1">
    <location>
        <begin position="192"/>
        <end position="217"/>
    </location>
</feature>
<name>A0A448WGU7_9PLAT</name>
<gene>
    <name evidence="2" type="ORF">PXEA_LOCUS4882</name>
</gene>
<reference evidence="2" key="1">
    <citation type="submission" date="2018-11" db="EMBL/GenBank/DDBJ databases">
        <authorList>
            <consortium name="Pathogen Informatics"/>
        </authorList>
    </citation>
    <scope>NUCLEOTIDE SEQUENCE</scope>
</reference>